<evidence type="ECO:0000313" key="2">
    <source>
        <dbReference type="Proteomes" id="UP000185494"/>
    </source>
</evidence>
<geneLocation type="plasmid" evidence="1 2">
    <name>1</name>
</geneLocation>
<dbReference type="Proteomes" id="UP000185494">
    <property type="component" value="Chromosome 1"/>
</dbReference>
<sequence>MDTLVERGLRSAAEDLGLSPDGWSRIRGDSGTSQTFRHTARPALVVEVSMDGPGWSWTASLAKSHRQPALGPAQPWACIDGLAVRVSPSQHGALLDALAIAGDDIAEASACSTEMLQTRLDVLVSRRGFDLFVAPVQNLDGRQAEPAAPLRLDWSYRGQTPDGDDVAGVVQGADEAEAIEAVERLWAGLDLMELSPRLAGLAPLSSAARRAAEDGLRRAGAQGPASGLPALH</sequence>
<dbReference type="EMBL" id="CP015585">
    <property type="protein sequence ID" value="APT60301.1"/>
    <property type="molecule type" value="Genomic_DNA"/>
</dbReference>
<reference evidence="1 2" key="1">
    <citation type="submission" date="2016-05" db="EMBL/GenBank/DDBJ databases">
        <title>Complete Genome and Methylome Analysis of Psychrotrophic Bacterial Isolates from Antarctic Lake Untersee.</title>
        <authorList>
            <person name="Fomenkov A."/>
            <person name="Akimov V.N."/>
            <person name="Vasilyeva L.V."/>
            <person name="Andersen D."/>
            <person name="Vincze T."/>
            <person name="Roberts R.J."/>
        </authorList>
    </citation>
    <scope>NUCLEOTIDE SEQUENCE [LARGE SCALE GENOMIC DNA]</scope>
    <source>
        <strain evidence="1 2">U14-5</strain>
        <plasmid evidence="2">Plasmid 1</plasmid>
    </source>
</reference>
<name>A0A1L7ANF6_9PROT</name>
<dbReference type="KEGG" id="rgi:RGI145_23520"/>
<gene>
    <name evidence="1" type="ORF">RGI145_23520</name>
</gene>
<dbReference type="AlphaFoldDB" id="A0A1L7ANF6"/>
<keyword evidence="1" id="KW-0614">Plasmid</keyword>
<evidence type="ECO:0000313" key="1">
    <source>
        <dbReference type="EMBL" id="APT60301.1"/>
    </source>
</evidence>
<accession>A0A1L7ANF6</accession>
<protein>
    <submittedName>
        <fullName evidence="1">Uncharacterized protein</fullName>
    </submittedName>
</protein>
<proteinExistence type="predicted"/>
<dbReference type="RefSeq" id="WP_075801000.1">
    <property type="nucleotide sequence ID" value="NZ_CP015585.1"/>
</dbReference>
<organism evidence="1 2">
    <name type="scientific">Roseomonas gilardii</name>
    <dbReference type="NCBI Taxonomy" id="257708"/>
    <lineage>
        <taxon>Bacteria</taxon>
        <taxon>Pseudomonadati</taxon>
        <taxon>Pseudomonadota</taxon>
        <taxon>Alphaproteobacteria</taxon>
        <taxon>Acetobacterales</taxon>
        <taxon>Roseomonadaceae</taxon>
        <taxon>Roseomonas</taxon>
    </lineage>
</organism>